<gene>
    <name evidence="3" type="ORF">PLICRDRAFT_179010</name>
</gene>
<feature type="region of interest" description="Disordered" evidence="2">
    <location>
        <begin position="31"/>
        <end position="50"/>
    </location>
</feature>
<proteinExistence type="predicted"/>
<dbReference type="AlphaFoldDB" id="A0A0C9SS46"/>
<name>A0A0C9SS46_PLICR</name>
<dbReference type="OrthoDB" id="2879738at2759"/>
<evidence type="ECO:0000256" key="2">
    <source>
        <dbReference type="SAM" id="MobiDB-lite"/>
    </source>
</evidence>
<keyword evidence="4" id="KW-1185">Reference proteome</keyword>
<protein>
    <submittedName>
        <fullName evidence="3">Uncharacterized protein</fullName>
    </submittedName>
</protein>
<evidence type="ECO:0000256" key="1">
    <source>
        <dbReference type="SAM" id="Coils"/>
    </source>
</evidence>
<reference evidence="3 4" key="1">
    <citation type="submission" date="2014-06" db="EMBL/GenBank/DDBJ databases">
        <title>Evolutionary Origins and Diversification of the Mycorrhizal Mutualists.</title>
        <authorList>
            <consortium name="DOE Joint Genome Institute"/>
            <consortium name="Mycorrhizal Genomics Consortium"/>
            <person name="Kohler A."/>
            <person name="Kuo A."/>
            <person name="Nagy L.G."/>
            <person name="Floudas D."/>
            <person name="Copeland A."/>
            <person name="Barry K.W."/>
            <person name="Cichocki N."/>
            <person name="Veneault-Fourrey C."/>
            <person name="LaButti K."/>
            <person name="Lindquist E.A."/>
            <person name="Lipzen A."/>
            <person name="Lundell T."/>
            <person name="Morin E."/>
            <person name="Murat C."/>
            <person name="Riley R."/>
            <person name="Ohm R."/>
            <person name="Sun H."/>
            <person name="Tunlid A."/>
            <person name="Henrissat B."/>
            <person name="Grigoriev I.V."/>
            <person name="Hibbett D.S."/>
            <person name="Martin F."/>
        </authorList>
    </citation>
    <scope>NUCLEOTIDE SEQUENCE [LARGE SCALE GENOMIC DNA]</scope>
    <source>
        <strain evidence="3 4">FD-325 SS-3</strain>
    </source>
</reference>
<accession>A0A0C9SS46</accession>
<sequence length="409" mass="46850">MDKLMSDNPDLAKEMVKLLSQELKAVRAQLAEAQQNRATPVASGSEDRKDSALKDALDEIQVLKARNEFLVRIAESKPMPFDEEVKRDLLEQLETNRVESEAFCKEKDEIIETLSADLESLREKYRRAKDAKKEHKAALAEATTQLNDALVQLDKRQELEEEIVSLRNKNLDPVRFLADYDAPGAYTGPRDYKSIEPHAGKMPFHAPKMVLDLCLHRKPWHWNVHEIVWPESGELTHCVVLAPRHTQLSEGWVKPFSVTEGEQRDVFYLEGAAWRYIGIFECVQSNTHLTFEQLRSFKPEILAELLKRTIRKPSLIPPVVSKAIEQLYQVGALTVQGFGLRRVGFNEQLYDVLQAERRRVSEARSSHSRSRGTPIEIPGIPIEIPRQRKRFAVDELEAEGESSQKKMRP</sequence>
<dbReference type="HOGENOM" id="CLU_055173_0_0_1"/>
<keyword evidence="1" id="KW-0175">Coiled coil</keyword>
<evidence type="ECO:0000313" key="4">
    <source>
        <dbReference type="Proteomes" id="UP000053263"/>
    </source>
</evidence>
<feature type="coiled-coil region" evidence="1">
    <location>
        <begin position="104"/>
        <end position="169"/>
    </location>
</feature>
<dbReference type="Proteomes" id="UP000053263">
    <property type="component" value="Unassembled WGS sequence"/>
</dbReference>
<evidence type="ECO:0000313" key="3">
    <source>
        <dbReference type="EMBL" id="KII85277.1"/>
    </source>
</evidence>
<dbReference type="EMBL" id="KN832568">
    <property type="protein sequence ID" value="KII85277.1"/>
    <property type="molecule type" value="Genomic_DNA"/>
</dbReference>
<organism evidence="3 4">
    <name type="scientific">Plicaturopsis crispa FD-325 SS-3</name>
    <dbReference type="NCBI Taxonomy" id="944288"/>
    <lineage>
        <taxon>Eukaryota</taxon>
        <taxon>Fungi</taxon>
        <taxon>Dikarya</taxon>
        <taxon>Basidiomycota</taxon>
        <taxon>Agaricomycotina</taxon>
        <taxon>Agaricomycetes</taxon>
        <taxon>Agaricomycetidae</taxon>
        <taxon>Amylocorticiales</taxon>
        <taxon>Amylocorticiaceae</taxon>
        <taxon>Plicatura</taxon>
        <taxon>Plicaturopsis crispa</taxon>
    </lineage>
</organism>